<dbReference type="Pfam" id="PF07508">
    <property type="entry name" value="Recombinase"/>
    <property type="match status" value="1"/>
</dbReference>
<evidence type="ECO:0000259" key="5">
    <source>
        <dbReference type="PROSITE" id="PS51737"/>
    </source>
</evidence>
<dbReference type="SMART" id="SM00857">
    <property type="entry name" value="Resolvase"/>
    <property type="match status" value="1"/>
</dbReference>
<protein>
    <submittedName>
        <fullName evidence="6">Recombinase family protein</fullName>
    </submittedName>
</protein>
<feature type="coiled-coil region" evidence="3">
    <location>
        <begin position="415"/>
        <end position="501"/>
    </location>
</feature>
<dbReference type="InterPro" id="IPR011109">
    <property type="entry name" value="DNA_bind_recombinase_dom"/>
</dbReference>
<reference evidence="6 7" key="1">
    <citation type="submission" date="2024-11" db="EMBL/GenBank/DDBJ databases">
        <authorList>
            <person name="Heng Y.C."/>
            <person name="Lim A.C.H."/>
            <person name="Lee J.K.Y."/>
            <person name="Kittelmann S."/>
        </authorList>
    </citation>
    <scope>NUCLEOTIDE SEQUENCE [LARGE SCALE GENOMIC DNA]</scope>
    <source>
        <strain evidence="6 7">WILCCON 0269</strain>
    </source>
</reference>
<feature type="domain" description="Recombinase" evidence="5">
    <location>
        <begin position="188"/>
        <end position="314"/>
    </location>
</feature>
<feature type="domain" description="Resolvase/invertase-type recombinase catalytic" evidence="4">
    <location>
        <begin position="31"/>
        <end position="179"/>
    </location>
</feature>
<dbReference type="InterPro" id="IPR025827">
    <property type="entry name" value="Zn_ribbon_recom_dom"/>
</dbReference>
<gene>
    <name evidence="6" type="ORF">ACJDU8_04415</name>
</gene>
<evidence type="ECO:0000256" key="2">
    <source>
        <dbReference type="ARBA" id="ARBA00023172"/>
    </source>
</evidence>
<dbReference type="PROSITE" id="PS51737">
    <property type="entry name" value="RECOMBINASE_DNA_BIND"/>
    <property type="match status" value="1"/>
</dbReference>
<evidence type="ECO:0000313" key="6">
    <source>
        <dbReference type="EMBL" id="MFL0194819.1"/>
    </source>
</evidence>
<evidence type="ECO:0000313" key="7">
    <source>
        <dbReference type="Proteomes" id="UP001623660"/>
    </source>
</evidence>
<dbReference type="InterPro" id="IPR050639">
    <property type="entry name" value="SSR_resolvase"/>
</dbReference>
<keyword evidence="2" id="KW-0233">DNA recombination</keyword>
<sequence>MALSAKKKVVEIIPTRVYEKVDGEVVIKKKRVCAYCRVSTNNEEQLESYENQVSYYTNYIQSNPEWQYVDIYADEGISGTGTKNRTEFLRMIKDAREGKIDLVLTKSISRFARNTMDLLKYVRELKERGISVLFQKENIDTLDSKGEVFLTIFSSIAQDESRNISENSRWGIVKGFNDGKVFCNTTRFLGYDKDENGELVINQKEAEVVKRIYREYLEGKSYKGIAKELEKDGIPTGTGNKRWWDSTIIGILTNEKYCGILLQQKTITVDYLSHKRVKNRGIDKQYKIEDNHEAIIPKEVFQKVQEEKEGRAELKGNIKGDRSKYSSKYPFSGKVICGDCGNTFRRRTWNSTNSSKKIVWQCKTYIEKGKDACTAKSVDERILEKAFVDVFNRLKNYSEDFIETISKNIEKVLSKRAENIDLIEIETRIESAKEELKELIKLQTKGKMDEEVYSEEYARLSGELEKLRQEKAKIEKGKLDVKQYKQRVAEIIKVIKEQESLLTKFDDKIFNALVDKIEIISPTHFVFVLRNGMRVEERI</sequence>
<dbReference type="Proteomes" id="UP001623660">
    <property type="component" value="Unassembled WGS sequence"/>
</dbReference>
<dbReference type="InterPro" id="IPR038109">
    <property type="entry name" value="DNA_bind_recomb_sf"/>
</dbReference>
<dbReference type="Gene3D" id="3.90.1750.20">
    <property type="entry name" value="Putative Large Serine Recombinase, Chain B, Domain 2"/>
    <property type="match status" value="1"/>
</dbReference>
<dbReference type="CDD" id="cd00338">
    <property type="entry name" value="Ser_Recombinase"/>
    <property type="match status" value="1"/>
</dbReference>
<keyword evidence="7" id="KW-1185">Reference proteome</keyword>
<keyword evidence="3" id="KW-0175">Coiled coil</keyword>
<dbReference type="PANTHER" id="PTHR30461">
    <property type="entry name" value="DNA-INVERTASE FROM LAMBDOID PROPHAGE"/>
    <property type="match status" value="1"/>
</dbReference>
<dbReference type="InterPro" id="IPR036162">
    <property type="entry name" value="Resolvase-like_N_sf"/>
</dbReference>
<evidence type="ECO:0000256" key="1">
    <source>
        <dbReference type="ARBA" id="ARBA00023125"/>
    </source>
</evidence>
<evidence type="ECO:0000256" key="3">
    <source>
        <dbReference type="SAM" id="Coils"/>
    </source>
</evidence>
<dbReference type="PROSITE" id="PS51736">
    <property type="entry name" value="RECOMBINASES_3"/>
    <property type="match status" value="1"/>
</dbReference>
<accession>A0ABW8SG18</accession>
<dbReference type="SUPFAM" id="SSF53041">
    <property type="entry name" value="Resolvase-like"/>
    <property type="match status" value="1"/>
</dbReference>
<dbReference type="Pfam" id="PF00239">
    <property type="entry name" value="Resolvase"/>
    <property type="match status" value="1"/>
</dbReference>
<proteinExistence type="predicted"/>
<organism evidence="6 7">
    <name type="scientific">Candidatus Clostridium eludens</name>
    <dbReference type="NCBI Taxonomy" id="3381663"/>
    <lineage>
        <taxon>Bacteria</taxon>
        <taxon>Bacillati</taxon>
        <taxon>Bacillota</taxon>
        <taxon>Clostridia</taxon>
        <taxon>Eubacteriales</taxon>
        <taxon>Clostridiaceae</taxon>
        <taxon>Clostridium</taxon>
    </lineage>
</organism>
<dbReference type="PANTHER" id="PTHR30461:SF2">
    <property type="entry name" value="SERINE RECOMBINASE PINE-RELATED"/>
    <property type="match status" value="1"/>
</dbReference>
<dbReference type="Gene3D" id="3.40.50.1390">
    <property type="entry name" value="Resolvase, N-terminal catalytic domain"/>
    <property type="match status" value="1"/>
</dbReference>
<dbReference type="EMBL" id="JBJHZX010000005">
    <property type="protein sequence ID" value="MFL0194819.1"/>
    <property type="molecule type" value="Genomic_DNA"/>
</dbReference>
<name>A0ABW8SG18_9CLOT</name>
<dbReference type="Pfam" id="PF13408">
    <property type="entry name" value="Zn_ribbon_recom"/>
    <property type="match status" value="1"/>
</dbReference>
<dbReference type="RefSeq" id="WP_406790943.1">
    <property type="nucleotide sequence ID" value="NZ_JBJHZX010000005.1"/>
</dbReference>
<evidence type="ECO:0000259" key="4">
    <source>
        <dbReference type="PROSITE" id="PS51736"/>
    </source>
</evidence>
<comment type="caution">
    <text evidence="6">The sequence shown here is derived from an EMBL/GenBank/DDBJ whole genome shotgun (WGS) entry which is preliminary data.</text>
</comment>
<keyword evidence="1" id="KW-0238">DNA-binding</keyword>
<dbReference type="InterPro" id="IPR006119">
    <property type="entry name" value="Resolv_N"/>
</dbReference>